<organism evidence="3 4">
    <name type="scientific">Brucella thiophenivorans</name>
    <dbReference type="NCBI Taxonomy" id="571255"/>
    <lineage>
        <taxon>Bacteria</taxon>
        <taxon>Pseudomonadati</taxon>
        <taxon>Pseudomonadota</taxon>
        <taxon>Alphaproteobacteria</taxon>
        <taxon>Hyphomicrobiales</taxon>
        <taxon>Brucellaceae</taxon>
        <taxon>Brucella/Ochrobactrum group</taxon>
        <taxon>Brucella</taxon>
    </lineage>
</organism>
<feature type="compositionally biased region" description="Basic and acidic residues" evidence="1">
    <location>
        <begin position="325"/>
        <end position="334"/>
    </location>
</feature>
<evidence type="ECO:0000313" key="3">
    <source>
        <dbReference type="EMBL" id="OYR18218.1"/>
    </source>
</evidence>
<reference evidence="3 4" key="1">
    <citation type="submission" date="2017-07" db="EMBL/GenBank/DDBJ databases">
        <title>Phylogenetic study on the rhizospheric bacterium Ochrobactrum sp. A44.</title>
        <authorList>
            <person name="Krzyzanowska D.M."/>
            <person name="Ossowicki A."/>
            <person name="Rajewska M."/>
            <person name="Maciag T."/>
            <person name="Kaczynski Z."/>
            <person name="Czerwicka M."/>
            <person name="Jafra S."/>
        </authorList>
    </citation>
    <scope>NUCLEOTIDE SEQUENCE [LARGE SCALE GENOMIC DNA]</scope>
    <source>
        <strain evidence="3 4">DSM 7216</strain>
    </source>
</reference>
<comment type="caution">
    <text evidence="3">The sequence shown here is derived from an EMBL/GenBank/DDBJ whole genome shotgun (WGS) entry which is preliminary data.</text>
</comment>
<feature type="region of interest" description="Disordered" evidence="1">
    <location>
        <begin position="325"/>
        <end position="346"/>
    </location>
</feature>
<proteinExistence type="predicted"/>
<sequence>MENVYVADTNLFFECKRLEELPWSELSTDNVVIALIKPVLGEIDAHKKDNGRTGRRAKEISKRIREMLGAHVLEAVIQETSPRVVLRLMSIVQPSPELATSLDYSINDDRIVGTAYAISKTETFATVTVLTHDSVAASTALGLGVPFYIIPESWRRPPEDTTEAKRIKELEKELTTYKAQEPVISIENVTEEVMSVNVVRRVALKLNPSEIDHLIDKLKIRHPQKKDFSAPDTELSPDGTTIFYEQPSAEVVTKYSSESYPEWIKTCRSLFEALHENRLESETDVTLTFGIKNNGTRPALNMRVSFEAVGDVHFCRFEAELDESEERRDDEVPVKSDPISQLPKPPVAPEVRRIITRPTPVSNGVDIAALKAPVINIANSELEKAKLAIMGSLATDTLDMLNMQSAFDNVYGKGALSDLARGVGPMSEILKIARGNAFGHKSLIDSITVTRPKIMDHLSIQEFPIVEKHNPEAFYYEKWPDGKPIKNGSLKCDRFRHQGDEELFDIDVVFPDEGDVSGAIRCTVVAENLTKPKELLVSVSRKVENYSLMCIANDMVERCEG</sequence>
<accession>A0A256FU01</accession>
<evidence type="ECO:0000259" key="2">
    <source>
        <dbReference type="Pfam" id="PF13638"/>
    </source>
</evidence>
<name>A0A256FU01_9HYPH</name>
<gene>
    <name evidence="3" type="ORF">CEV31_4230</name>
</gene>
<feature type="domain" description="PIN" evidence="2">
    <location>
        <begin position="5"/>
        <end position="145"/>
    </location>
</feature>
<dbReference type="AlphaFoldDB" id="A0A256FU01"/>
<dbReference type="Proteomes" id="UP000215590">
    <property type="component" value="Unassembled WGS sequence"/>
</dbReference>
<protein>
    <submittedName>
        <fullName evidence="3">PIN domain protein</fullName>
    </submittedName>
</protein>
<dbReference type="EMBL" id="NNRJ01000027">
    <property type="protein sequence ID" value="OYR18218.1"/>
    <property type="molecule type" value="Genomic_DNA"/>
</dbReference>
<keyword evidence="4" id="KW-1185">Reference proteome</keyword>
<dbReference type="InterPro" id="IPR002716">
    <property type="entry name" value="PIN_dom"/>
</dbReference>
<dbReference type="Gene3D" id="3.40.50.1010">
    <property type="entry name" value="5'-nuclease"/>
    <property type="match status" value="1"/>
</dbReference>
<dbReference type="Pfam" id="PF13638">
    <property type="entry name" value="PIN_4"/>
    <property type="match status" value="1"/>
</dbReference>
<evidence type="ECO:0000313" key="4">
    <source>
        <dbReference type="Proteomes" id="UP000215590"/>
    </source>
</evidence>
<dbReference type="OrthoDB" id="7056217at2"/>
<evidence type="ECO:0000256" key="1">
    <source>
        <dbReference type="SAM" id="MobiDB-lite"/>
    </source>
</evidence>
<dbReference type="RefSeq" id="WP_094507380.1">
    <property type="nucleotide sequence ID" value="NZ_JBHEEK010000015.1"/>
</dbReference>